<reference evidence="2 3" key="1">
    <citation type="journal article" date="2018" name="Mol. Plant">
        <title>The genome of Artemisia annua provides insight into the evolution of Asteraceae family and artemisinin biosynthesis.</title>
        <authorList>
            <person name="Shen Q."/>
            <person name="Zhang L."/>
            <person name="Liao Z."/>
            <person name="Wang S."/>
            <person name="Yan T."/>
            <person name="Shi P."/>
            <person name="Liu M."/>
            <person name="Fu X."/>
            <person name="Pan Q."/>
            <person name="Wang Y."/>
            <person name="Lv Z."/>
            <person name="Lu X."/>
            <person name="Zhang F."/>
            <person name="Jiang W."/>
            <person name="Ma Y."/>
            <person name="Chen M."/>
            <person name="Hao X."/>
            <person name="Li L."/>
            <person name="Tang Y."/>
            <person name="Lv G."/>
            <person name="Zhou Y."/>
            <person name="Sun X."/>
            <person name="Brodelius P.E."/>
            <person name="Rose J.K.C."/>
            <person name="Tang K."/>
        </authorList>
    </citation>
    <scope>NUCLEOTIDE SEQUENCE [LARGE SCALE GENOMIC DNA]</scope>
    <source>
        <strain evidence="3">cv. Huhao1</strain>
        <tissue evidence="2">Leaf</tissue>
    </source>
</reference>
<feature type="compositionally biased region" description="Acidic residues" evidence="1">
    <location>
        <begin position="85"/>
        <end position="104"/>
    </location>
</feature>
<organism evidence="2 3">
    <name type="scientific">Artemisia annua</name>
    <name type="common">Sweet wormwood</name>
    <dbReference type="NCBI Taxonomy" id="35608"/>
    <lineage>
        <taxon>Eukaryota</taxon>
        <taxon>Viridiplantae</taxon>
        <taxon>Streptophyta</taxon>
        <taxon>Embryophyta</taxon>
        <taxon>Tracheophyta</taxon>
        <taxon>Spermatophyta</taxon>
        <taxon>Magnoliopsida</taxon>
        <taxon>eudicotyledons</taxon>
        <taxon>Gunneridae</taxon>
        <taxon>Pentapetalae</taxon>
        <taxon>asterids</taxon>
        <taxon>campanulids</taxon>
        <taxon>Asterales</taxon>
        <taxon>Asteraceae</taxon>
        <taxon>Asteroideae</taxon>
        <taxon>Anthemideae</taxon>
        <taxon>Artemisiinae</taxon>
        <taxon>Artemisia</taxon>
    </lineage>
</organism>
<protein>
    <submittedName>
        <fullName evidence="2">Uncharacterized protein</fullName>
    </submittedName>
</protein>
<feature type="compositionally biased region" description="Basic and acidic residues" evidence="1">
    <location>
        <begin position="269"/>
        <end position="297"/>
    </location>
</feature>
<dbReference type="Proteomes" id="UP000245207">
    <property type="component" value="Unassembled WGS sequence"/>
</dbReference>
<feature type="region of interest" description="Disordered" evidence="1">
    <location>
        <begin position="269"/>
        <end position="310"/>
    </location>
</feature>
<feature type="compositionally biased region" description="Basic and acidic residues" evidence="1">
    <location>
        <begin position="105"/>
        <end position="120"/>
    </location>
</feature>
<dbReference type="AlphaFoldDB" id="A0A2U1NK02"/>
<evidence type="ECO:0000313" key="2">
    <source>
        <dbReference type="EMBL" id="PWA73844.1"/>
    </source>
</evidence>
<gene>
    <name evidence="2" type="ORF">CTI12_AA256260</name>
</gene>
<evidence type="ECO:0000313" key="3">
    <source>
        <dbReference type="Proteomes" id="UP000245207"/>
    </source>
</evidence>
<feature type="region of interest" description="Disordered" evidence="1">
    <location>
        <begin position="84"/>
        <end position="167"/>
    </location>
</feature>
<dbReference type="EMBL" id="PKPP01002666">
    <property type="protein sequence ID" value="PWA73844.1"/>
    <property type="molecule type" value="Genomic_DNA"/>
</dbReference>
<proteinExistence type="predicted"/>
<accession>A0A2U1NK02</accession>
<evidence type="ECO:0000256" key="1">
    <source>
        <dbReference type="SAM" id="MobiDB-lite"/>
    </source>
</evidence>
<name>A0A2U1NK02_ARTAN</name>
<keyword evidence="3" id="KW-1185">Reference proteome</keyword>
<sequence length="452" mass="49539">MHNCRLDGNQNLICGKVHIHTISKVLIDDVLNIKVKGKEFNVIVVEEARDVTELDIEEVNGTNHHDEEHNGSVQGRAVNDVVMSEAEDSDSGDESNDEEDESDEEKVIDGKAENKTEDVNGRTTNSVDRKIRVDEESRISTGTRVRDSFEEEEVSPEDKHGEGGSGLSRGLCMKKLSKNIIVGPENADFQSLQDANKNVHFGGSDNILSSELKVNNKVCNNSENGPEKLGVHLPHLDVASGLNKEIRDVNCYGLGPRNGVQISNEKMDENNVQDQHKQTTVEEHQSFISRGEKREDSPPNLNGSGGDRFKKKRKANMAGEFEGINNVNLFSPGVGGAGAGRSKKWIGRKTVKKVNGGGQKTDGEGLDDKKEIPEVYKEYHEVEDENKGVVDLEGVERSDSDSQSCSISLEQVKEIGEMIGVSWVKAESERMKDNEGHEALIGGNGDAVTGQQ</sequence>
<comment type="caution">
    <text evidence="2">The sequence shown here is derived from an EMBL/GenBank/DDBJ whole genome shotgun (WGS) entry which is preliminary data.</text>
</comment>
<feature type="compositionally biased region" description="Basic and acidic residues" evidence="1">
    <location>
        <begin position="127"/>
        <end position="148"/>
    </location>
</feature>